<accession>A0AAV2SNE5</accession>
<dbReference type="EMBL" id="CAXKWB010107558">
    <property type="protein sequence ID" value="CAL4230043.1"/>
    <property type="molecule type" value="Genomic_DNA"/>
</dbReference>
<sequence>MEKVTGAPVTSRLCIVLAVLALFYCGECNGAYQSKKLFPKAESFTMVAPLRSIGQSCPSSGGGQAGNCCHRPNDYLEQYVGLVLPNDLVDANLTFKVKHCQCKCLCLDDPLCQVVAIIRPKNFMGG</sequence>
<keyword evidence="1" id="KW-0732">Signal</keyword>
<feature type="signal peptide" evidence="1">
    <location>
        <begin position="1"/>
        <end position="30"/>
    </location>
</feature>
<comment type="caution">
    <text evidence="2">The sequence shown here is derived from an EMBL/GenBank/DDBJ whole genome shotgun (WGS) entry which is preliminary data.</text>
</comment>
<reference evidence="2 3" key="1">
    <citation type="submission" date="2024-05" db="EMBL/GenBank/DDBJ databases">
        <authorList>
            <person name="Wallberg A."/>
        </authorList>
    </citation>
    <scope>NUCLEOTIDE SEQUENCE [LARGE SCALE GENOMIC DNA]</scope>
</reference>
<proteinExistence type="predicted"/>
<evidence type="ECO:0000313" key="3">
    <source>
        <dbReference type="Proteomes" id="UP001497623"/>
    </source>
</evidence>
<keyword evidence="3" id="KW-1185">Reference proteome</keyword>
<name>A0AAV2SNE5_MEGNR</name>
<feature type="chain" id="PRO_5043886948" evidence="1">
    <location>
        <begin position="31"/>
        <end position="126"/>
    </location>
</feature>
<evidence type="ECO:0000313" key="2">
    <source>
        <dbReference type="EMBL" id="CAL4230043.1"/>
    </source>
</evidence>
<organism evidence="2 3">
    <name type="scientific">Meganyctiphanes norvegica</name>
    <name type="common">Northern krill</name>
    <name type="synonym">Thysanopoda norvegica</name>
    <dbReference type="NCBI Taxonomy" id="48144"/>
    <lineage>
        <taxon>Eukaryota</taxon>
        <taxon>Metazoa</taxon>
        <taxon>Ecdysozoa</taxon>
        <taxon>Arthropoda</taxon>
        <taxon>Crustacea</taxon>
        <taxon>Multicrustacea</taxon>
        <taxon>Malacostraca</taxon>
        <taxon>Eumalacostraca</taxon>
        <taxon>Eucarida</taxon>
        <taxon>Euphausiacea</taxon>
        <taxon>Euphausiidae</taxon>
        <taxon>Meganyctiphanes</taxon>
    </lineage>
</organism>
<dbReference type="Proteomes" id="UP001497623">
    <property type="component" value="Unassembled WGS sequence"/>
</dbReference>
<evidence type="ECO:0000256" key="1">
    <source>
        <dbReference type="SAM" id="SignalP"/>
    </source>
</evidence>
<protein>
    <submittedName>
        <fullName evidence="2">Uncharacterized protein</fullName>
    </submittedName>
</protein>
<dbReference type="AlphaFoldDB" id="A0AAV2SNE5"/>
<feature type="non-terminal residue" evidence="2">
    <location>
        <position position="126"/>
    </location>
</feature>
<gene>
    <name evidence="2" type="ORF">MNOR_LOCUS39714</name>
</gene>